<dbReference type="EMBL" id="JAAGBB010000010">
    <property type="protein sequence ID" value="MBR0664725.1"/>
    <property type="molecule type" value="Genomic_DNA"/>
</dbReference>
<gene>
    <name evidence="1" type="ORF">GXW71_10215</name>
</gene>
<sequence>MSLRRPRGPKNETPSGSHRIRLRHRAQVTSIVDFRAPATSPEEAARSVADAYRVALAKASPVISLPNGESVLLEPQEITFLELALVAVDEAGEESNPISILAPAGTDLVLA</sequence>
<name>A0ABS5EXS8_9PROT</name>
<protein>
    <submittedName>
        <fullName evidence="1">Uncharacterized protein</fullName>
    </submittedName>
</protein>
<organism evidence="1 2">
    <name type="scientific">Plastoroseomonas hellenica</name>
    <dbReference type="NCBI Taxonomy" id="2687306"/>
    <lineage>
        <taxon>Bacteria</taxon>
        <taxon>Pseudomonadati</taxon>
        <taxon>Pseudomonadota</taxon>
        <taxon>Alphaproteobacteria</taxon>
        <taxon>Acetobacterales</taxon>
        <taxon>Acetobacteraceae</taxon>
        <taxon>Plastoroseomonas</taxon>
    </lineage>
</organism>
<accession>A0ABS5EXS8</accession>
<keyword evidence="2" id="KW-1185">Reference proteome</keyword>
<dbReference type="Proteomes" id="UP001196870">
    <property type="component" value="Unassembled WGS sequence"/>
</dbReference>
<evidence type="ECO:0000313" key="2">
    <source>
        <dbReference type="Proteomes" id="UP001196870"/>
    </source>
</evidence>
<proteinExistence type="predicted"/>
<dbReference type="RefSeq" id="WP_211852473.1">
    <property type="nucleotide sequence ID" value="NZ_JAAGBB010000010.1"/>
</dbReference>
<reference evidence="2" key="1">
    <citation type="journal article" date="2021" name="Syst. Appl. Microbiol.">
        <title>Roseomonas hellenica sp. nov., isolated from roots of wild-growing Alkanna tinctoria.</title>
        <authorList>
            <person name="Rat A."/>
            <person name="Naranjo H.D."/>
            <person name="Lebbe L."/>
            <person name="Cnockaert M."/>
            <person name="Krigas N."/>
            <person name="Grigoriadou K."/>
            <person name="Maloupa E."/>
            <person name="Willems A."/>
        </authorList>
    </citation>
    <scope>NUCLEOTIDE SEQUENCE [LARGE SCALE GENOMIC DNA]</scope>
    <source>
        <strain evidence="2">LMG 31523</strain>
    </source>
</reference>
<evidence type="ECO:0000313" key="1">
    <source>
        <dbReference type="EMBL" id="MBR0664725.1"/>
    </source>
</evidence>
<comment type="caution">
    <text evidence="1">The sequence shown here is derived from an EMBL/GenBank/DDBJ whole genome shotgun (WGS) entry which is preliminary data.</text>
</comment>